<protein>
    <submittedName>
        <fullName evidence="5">SH3 domain-containing protein</fullName>
    </submittedName>
</protein>
<feature type="compositionally biased region" description="Basic and acidic residues" evidence="3">
    <location>
        <begin position="419"/>
        <end position="429"/>
    </location>
</feature>
<feature type="compositionally biased region" description="Low complexity" evidence="3">
    <location>
        <begin position="282"/>
        <end position="291"/>
    </location>
</feature>
<feature type="compositionally biased region" description="Pro residues" evidence="3">
    <location>
        <begin position="208"/>
        <end position="225"/>
    </location>
</feature>
<feature type="compositionally biased region" description="Pro residues" evidence="3">
    <location>
        <begin position="769"/>
        <end position="778"/>
    </location>
</feature>
<feature type="compositionally biased region" description="Low complexity" evidence="3">
    <location>
        <begin position="441"/>
        <end position="450"/>
    </location>
</feature>
<dbReference type="SUPFAM" id="SSF50044">
    <property type="entry name" value="SH3-domain"/>
    <property type="match status" value="1"/>
</dbReference>
<organism evidence="5 6">
    <name type="scientific">Pseudallescheria apiosperma</name>
    <name type="common">Scedosporium apiospermum</name>
    <dbReference type="NCBI Taxonomy" id="563466"/>
    <lineage>
        <taxon>Eukaryota</taxon>
        <taxon>Fungi</taxon>
        <taxon>Dikarya</taxon>
        <taxon>Ascomycota</taxon>
        <taxon>Pezizomycotina</taxon>
        <taxon>Sordariomycetes</taxon>
        <taxon>Hypocreomycetidae</taxon>
        <taxon>Microascales</taxon>
        <taxon>Microascaceae</taxon>
        <taxon>Scedosporium</taxon>
    </lineage>
</organism>
<dbReference type="AlphaFoldDB" id="A0A084G0X7"/>
<keyword evidence="1 2" id="KW-0728">SH3 domain</keyword>
<dbReference type="CDD" id="cd11887">
    <property type="entry name" value="SH3_Bbc1"/>
    <property type="match status" value="1"/>
</dbReference>
<feature type="compositionally biased region" description="Low complexity" evidence="3">
    <location>
        <begin position="639"/>
        <end position="648"/>
    </location>
</feature>
<evidence type="ECO:0000256" key="1">
    <source>
        <dbReference type="ARBA" id="ARBA00022443"/>
    </source>
</evidence>
<dbReference type="InterPro" id="IPR036028">
    <property type="entry name" value="SH3-like_dom_sf"/>
</dbReference>
<dbReference type="KEGG" id="sapo:SAPIO_CDS7010"/>
<evidence type="ECO:0000313" key="6">
    <source>
        <dbReference type="Proteomes" id="UP000028545"/>
    </source>
</evidence>
<feature type="compositionally biased region" description="Low complexity" evidence="3">
    <location>
        <begin position="745"/>
        <end position="754"/>
    </location>
</feature>
<feature type="compositionally biased region" description="Pro residues" evidence="3">
    <location>
        <begin position="791"/>
        <end position="802"/>
    </location>
</feature>
<feature type="compositionally biased region" description="Pro residues" evidence="3">
    <location>
        <begin position="534"/>
        <end position="549"/>
    </location>
</feature>
<feature type="region of interest" description="Disordered" evidence="3">
    <location>
        <begin position="44"/>
        <end position="880"/>
    </location>
</feature>
<keyword evidence="6" id="KW-1185">Reference proteome</keyword>
<dbReference type="InterPro" id="IPR035552">
    <property type="entry name" value="Mti1_SH3"/>
</dbReference>
<feature type="domain" description="SH3" evidence="4">
    <location>
        <begin position="3"/>
        <end position="67"/>
    </location>
</feature>
<dbReference type="OrthoDB" id="207120at2759"/>
<evidence type="ECO:0000313" key="5">
    <source>
        <dbReference type="EMBL" id="KEZ40989.1"/>
    </source>
</evidence>
<dbReference type="Gene3D" id="2.30.30.40">
    <property type="entry name" value="SH3 Domains"/>
    <property type="match status" value="1"/>
</dbReference>
<feature type="compositionally biased region" description="Basic and acidic residues" evidence="3">
    <location>
        <begin position="231"/>
        <end position="250"/>
    </location>
</feature>
<feature type="compositionally biased region" description="Basic and acidic residues" evidence="3">
    <location>
        <begin position="577"/>
        <end position="588"/>
    </location>
</feature>
<feature type="compositionally biased region" description="Pro residues" evidence="3">
    <location>
        <begin position="82"/>
        <end position="100"/>
    </location>
</feature>
<dbReference type="SMART" id="SM00326">
    <property type="entry name" value="SH3"/>
    <property type="match status" value="1"/>
</dbReference>
<dbReference type="GeneID" id="27726082"/>
<dbReference type="EMBL" id="JOWA01000110">
    <property type="protein sequence ID" value="KEZ40989.1"/>
    <property type="molecule type" value="Genomic_DNA"/>
</dbReference>
<name>A0A084G0X7_PSEDA</name>
<feature type="compositionally biased region" description="Low complexity" evidence="3">
    <location>
        <begin position="616"/>
        <end position="631"/>
    </location>
</feature>
<dbReference type="Proteomes" id="UP000028545">
    <property type="component" value="Unassembled WGS sequence"/>
</dbReference>
<dbReference type="InterPro" id="IPR001452">
    <property type="entry name" value="SH3_domain"/>
</dbReference>
<accession>A0A084G0X7</accession>
<feature type="compositionally biased region" description="Acidic residues" evidence="3">
    <location>
        <begin position="377"/>
        <end position="387"/>
    </location>
</feature>
<feature type="compositionally biased region" description="Basic and acidic residues" evidence="3">
    <location>
        <begin position="292"/>
        <end position="302"/>
    </location>
</feature>
<sequence length="1140" mass="124520">MSTGLFFVKALFEYSSPHEDDLQFNAGQIITVTDQDDDEWYTGEYVDETGGKQEGIFPRNFVERYEPTAPPRPTRRVKRDSVPPPPPPPREDVAPPPSAPPVLTSPITERQLPPPLPFETEQEEKATVPSPATLEPPPPTVPIPQQVRAPEPKPSPPTGTVHRNNPPPIAEKPASSSIRDRIAAFNKSGGGPITPFKPSSLNYVKKPFVPPPPSRDAYVPPPRAELPPRMYIREEDPNIRKEEPSSKELAEPAGTGSVSISQNVDDREEDQPKPTSLQERIALLQKQQAEAAQRHAEALAKKEKPKRPQKKRADISETSEHTPALDHGELDNIEGRVSLDEHHAIPAARRRSTRDALSLNPNDGNEADMSGAGDTTEGAEDLTEREEADDKPRPVSHPNQDDEMDEEDDDQEEDDDIDPEIRRKEELRARMAKMSGGMGMPGMFMPVAAPTLPKKKRRSIVPKDQSYTDNIDESSPVSRVAPPVPTLMALPGMSTRQSVDHPRVDISEEESAPKLPPHPISDDSEEYPDYDQTPSPPPIPGGRPAPPPESAYAGAPLPPHSTVISPSTGSESDDELSEHPRRPTKDEEQNSETAPPVAMRSPPPPPPSLPSPTLPTSPRIPSIPIVPPTSSGMENKELTSPTSPTTAAHSKRNSRPPPPIPGSAPTLPASHTRPPPPLPPSLSQSSTADEYIVPTARPPRHSKDDDEEVTEYEGDYDTDIASSVPHKDALKSTARESSFEDERTPVGSPVASAPPTSPPPIPSTAAPRAIPPPIPGQPLPGSRASVDAPRSAPPPPPPPPPPRDLDVNPAFQPHSYTSPKIGGYQYNEESGLAGPSIPSSPPLDRRMPPATALPIRPGPRQSFDVQRSAGRPSADVGRPSLDTGFIAEELDPALQSGWWKQSNQVPPSLQERKDILFESEESTSTNRGAKTVITRTVRILFIDYSQTTLIVQYDPYNPADVEVDQHHEGPPRTLRQDQLEQSHERFGRAIADMVTSKKDSVVGDGTPQGLVLDLLRPFKEALHPVGMRAYGALVYANMANASTLQNDEIRPGDIISFRNARFQGKHGPMHAKYSAEVGKPDHVAVVAEWDGTKKKVRAWGQGRESKKVKLESFKLDDLRSGEVKIWRVMPRSWVGWSSQH</sequence>
<dbReference type="OMA" id="TMHQKYN"/>
<dbReference type="RefSeq" id="XP_016640788.1">
    <property type="nucleotide sequence ID" value="XM_016788961.1"/>
</dbReference>
<feature type="compositionally biased region" description="Low complexity" evidence="3">
    <location>
        <begin position="663"/>
        <end position="672"/>
    </location>
</feature>
<feature type="compositionally biased region" description="Basic and acidic residues" evidence="3">
    <location>
        <begin position="725"/>
        <end position="744"/>
    </location>
</feature>
<feature type="compositionally biased region" description="Acidic residues" evidence="3">
    <location>
        <begin position="401"/>
        <end position="418"/>
    </location>
</feature>
<reference evidence="5 6" key="1">
    <citation type="journal article" date="2014" name="Genome Announc.">
        <title>Draft genome sequence of the pathogenic fungus Scedosporium apiospermum.</title>
        <authorList>
            <person name="Vandeputte P."/>
            <person name="Ghamrawi S."/>
            <person name="Rechenmann M."/>
            <person name="Iltis A."/>
            <person name="Giraud S."/>
            <person name="Fleury M."/>
            <person name="Thornton C."/>
            <person name="Delhaes L."/>
            <person name="Meyer W."/>
            <person name="Papon N."/>
            <person name="Bouchara J.P."/>
        </authorList>
    </citation>
    <scope>NUCLEOTIDE SEQUENCE [LARGE SCALE GENOMIC DNA]</scope>
    <source>
        <strain evidence="5 6">IHEM 14462</strain>
    </source>
</reference>
<dbReference type="InterPro" id="IPR057402">
    <property type="entry name" value="AIM3_BBC1_C"/>
</dbReference>
<dbReference type="PROSITE" id="PS50002">
    <property type="entry name" value="SH3"/>
    <property type="match status" value="1"/>
</dbReference>
<dbReference type="Pfam" id="PF07653">
    <property type="entry name" value="SH3_2"/>
    <property type="match status" value="1"/>
</dbReference>
<dbReference type="HOGENOM" id="CLU_003021_0_0_1"/>
<gene>
    <name evidence="5" type="ORF">SAPIO_CDS7010</name>
</gene>
<feature type="compositionally biased region" description="Basic and acidic residues" evidence="3">
    <location>
        <begin position="311"/>
        <end position="344"/>
    </location>
</feature>
<dbReference type="PANTHER" id="PTHR46026:SF1">
    <property type="entry name" value="RHO-TYPE GUANINE NUCLEOTIDE EXCHANGE FACTOR, ISOFORM F"/>
    <property type="match status" value="1"/>
</dbReference>
<proteinExistence type="predicted"/>
<evidence type="ECO:0000259" key="4">
    <source>
        <dbReference type="PROSITE" id="PS50002"/>
    </source>
</evidence>
<feature type="compositionally biased region" description="Acidic residues" evidence="3">
    <location>
        <begin position="705"/>
        <end position="718"/>
    </location>
</feature>
<dbReference type="Pfam" id="PF25459">
    <property type="entry name" value="AIM3_BBC1_C"/>
    <property type="match status" value="1"/>
</dbReference>
<feature type="compositionally biased region" description="Pro residues" evidence="3">
    <location>
        <begin position="601"/>
        <end position="615"/>
    </location>
</feature>
<dbReference type="PANTHER" id="PTHR46026">
    <property type="entry name" value="RHO-TYPE GUANINE NUCLEOTIDE EXCHANGE FACTOR, ISOFORM F"/>
    <property type="match status" value="1"/>
</dbReference>
<evidence type="ECO:0000256" key="2">
    <source>
        <dbReference type="PROSITE-ProRule" id="PRU00192"/>
    </source>
</evidence>
<dbReference type="VEuPathDB" id="FungiDB:SAPIO_CDS7010"/>
<comment type="caution">
    <text evidence="5">The sequence shown here is derived from an EMBL/GenBank/DDBJ whole genome shotgun (WGS) entry which is preliminary data.</text>
</comment>
<evidence type="ECO:0000256" key="3">
    <source>
        <dbReference type="SAM" id="MobiDB-lite"/>
    </source>
</evidence>